<evidence type="ECO:0000256" key="14">
    <source>
        <dbReference type="SAM" id="MobiDB-lite"/>
    </source>
</evidence>
<protein>
    <recommendedName>
        <fullName evidence="13">18S rRNA (pseudouridine-N1)-methyltransferase</fullName>
    </recommendedName>
</protein>
<evidence type="ECO:0000256" key="10">
    <source>
        <dbReference type="ARBA" id="ARBA00023242"/>
    </source>
</evidence>
<keyword evidence="7" id="KW-0949">S-adenosyl-L-methionine</keyword>
<gene>
    <name evidence="15" type="ORF">AWZ03_013412</name>
</gene>
<dbReference type="GO" id="GO:0032040">
    <property type="term" value="C:small-subunit processome"/>
    <property type="evidence" value="ECO:0007669"/>
    <property type="project" value="TreeGrafter"/>
</dbReference>
<dbReference type="STRING" id="7232.A0A484AU14"/>
<dbReference type="EMBL" id="LSRL02000654">
    <property type="protein sequence ID" value="TDG40167.1"/>
    <property type="molecule type" value="Genomic_DNA"/>
</dbReference>
<dbReference type="GO" id="GO:0019843">
    <property type="term" value="F:rRNA binding"/>
    <property type="evidence" value="ECO:0007669"/>
    <property type="project" value="UniProtKB-KW"/>
</dbReference>
<dbReference type="PANTHER" id="PTHR12636">
    <property type="entry name" value="NEP1/MRA1"/>
    <property type="match status" value="1"/>
</dbReference>
<dbReference type="CDD" id="cd18088">
    <property type="entry name" value="Nep1-like"/>
    <property type="match status" value="1"/>
</dbReference>
<dbReference type="AlphaFoldDB" id="A0A484AU14"/>
<proteinExistence type="inferred from homology"/>
<evidence type="ECO:0000256" key="7">
    <source>
        <dbReference type="ARBA" id="ARBA00022691"/>
    </source>
</evidence>
<evidence type="ECO:0000313" key="15">
    <source>
        <dbReference type="EMBL" id="TDG40167.1"/>
    </source>
</evidence>
<feature type="region of interest" description="Disordered" evidence="14">
    <location>
        <begin position="1"/>
        <end position="20"/>
    </location>
</feature>
<evidence type="ECO:0000256" key="1">
    <source>
        <dbReference type="ARBA" id="ARBA00004604"/>
    </source>
</evidence>
<dbReference type="SUPFAM" id="SSF75217">
    <property type="entry name" value="alpha/beta knot"/>
    <property type="match status" value="1"/>
</dbReference>
<dbReference type="Pfam" id="PF03587">
    <property type="entry name" value="EMG1"/>
    <property type="match status" value="1"/>
</dbReference>
<reference evidence="15 16" key="1">
    <citation type="journal article" date="2019" name="J. Hered.">
        <title>An Improved Genome Assembly for Drosophila navojoa, the Basal Species in the mojavensis Cluster.</title>
        <authorList>
            <person name="Vanderlinde T."/>
            <person name="Dupim E.G."/>
            <person name="Nazario-Yepiz N.O."/>
            <person name="Carvalho A.B."/>
        </authorList>
    </citation>
    <scope>NUCLEOTIDE SEQUENCE [LARGE SCALE GENOMIC DNA]</scope>
    <source>
        <strain evidence="15">Navoj_Jal97</strain>
        <tissue evidence="15">Whole organism</tissue>
    </source>
</reference>
<evidence type="ECO:0000256" key="2">
    <source>
        <dbReference type="ARBA" id="ARBA00008115"/>
    </source>
</evidence>
<comment type="function">
    <text evidence="12">S-adenosyl-L-methionine-dependent pseudouridine N(1)-methyltransferase that methylates a pseudouridine in 18S rRNA. Involved the biosynthesis of the hypermodified N1-methyl-N3-(3-amino-3-carboxypropyl) pseudouridine (m1acp3-Psi) conserved in eukaryotic 18S rRNA. Also has an essential role in 40S ribosomal subunit biogenesis independent on its methyltransferase activity, facilitating the incorporation of ribosomal protein S19 during the formation of pre-ribosomes.</text>
</comment>
<dbReference type="InterPro" id="IPR029028">
    <property type="entry name" value="Alpha/beta_knot_MTases"/>
</dbReference>
<name>A0A484AU14_DRONA</name>
<keyword evidence="3" id="KW-0690">Ribosome biogenesis</keyword>
<accession>A0A484AU14</accession>
<keyword evidence="8" id="KW-0699">rRNA-binding</keyword>
<evidence type="ECO:0000256" key="6">
    <source>
        <dbReference type="ARBA" id="ARBA00022679"/>
    </source>
</evidence>
<evidence type="ECO:0000313" key="16">
    <source>
        <dbReference type="Proteomes" id="UP000295192"/>
    </source>
</evidence>
<keyword evidence="6" id="KW-0808">Transferase</keyword>
<comment type="similarity">
    <text evidence="2">Belongs to the class IV-like SAM-binding methyltransferase superfamily. RNA methyltransferase NEP1 family.</text>
</comment>
<keyword evidence="10" id="KW-0539">Nucleus</keyword>
<dbReference type="Proteomes" id="UP000295192">
    <property type="component" value="Unassembled WGS sequence"/>
</dbReference>
<evidence type="ECO:0000256" key="9">
    <source>
        <dbReference type="ARBA" id="ARBA00022884"/>
    </source>
</evidence>
<organism evidence="15 16">
    <name type="scientific">Drosophila navojoa</name>
    <name type="common">Fruit fly</name>
    <dbReference type="NCBI Taxonomy" id="7232"/>
    <lineage>
        <taxon>Eukaryota</taxon>
        <taxon>Metazoa</taxon>
        <taxon>Ecdysozoa</taxon>
        <taxon>Arthropoda</taxon>
        <taxon>Hexapoda</taxon>
        <taxon>Insecta</taxon>
        <taxon>Pterygota</taxon>
        <taxon>Neoptera</taxon>
        <taxon>Endopterygota</taxon>
        <taxon>Diptera</taxon>
        <taxon>Brachycera</taxon>
        <taxon>Muscomorpha</taxon>
        <taxon>Ephydroidea</taxon>
        <taxon>Drosophilidae</taxon>
        <taxon>Drosophila</taxon>
    </lineage>
</organism>
<evidence type="ECO:0000256" key="5">
    <source>
        <dbReference type="ARBA" id="ARBA00022603"/>
    </source>
</evidence>
<keyword evidence="5" id="KW-0489">Methyltransferase</keyword>
<evidence type="ECO:0000256" key="13">
    <source>
        <dbReference type="ARBA" id="ARBA00081469"/>
    </source>
</evidence>
<comment type="caution">
    <text evidence="15">The sequence shown here is derived from an EMBL/GenBank/DDBJ whole genome shotgun (WGS) entry which is preliminary data.</text>
</comment>
<evidence type="ECO:0000256" key="4">
    <source>
        <dbReference type="ARBA" id="ARBA00022552"/>
    </source>
</evidence>
<keyword evidence="9" id="KW-0694">RNA-binding</keyword>
<sequence length="252" mass="28566">MGGQGKMINRKRKFEGRKEDDPEFDLDRNNFKLLHVNTKEKRLIIVLEGAQLETVKVNRTFELLNCDDHAGILRKNHREPGTCRPDITHQCLLMLFDSPLNRAGLLQVFVRTAQNVIIEINPQTRIPRTFKRFAGLMVQLLHKFQVRANETSRRLMSVIKNPITDHLPVGCKKYAMSYSGRLVTNCRELVPKGEEGSAAYEEPVVIVIGAFAHGTLNTDYTEELISISRYPLSAAIACSKLCSAFEEVWGVV</sequence>
<dbReference type="GO" id="GO:0070475">
    <property type="term" value="P:rRNA base methylation"/>
    <property type="evidence" value="ECO:0007669"/>
    <property type="project" value="InterPro"/>
</dbReference>
<evidence type="ECO:0000256" key="12">
    <source>
        <dbReference type="ARBA" id="ARBA00053784"/>
    </source>
</evidence>
<dbReference type="OrthoDB" id="269804at2759"/>
<dbReference type="Gene3D" id="3.40.1280.10">
    <property type="match status" value="1"/>
</dbReference>
<dbReference type="GO" id="GO:0070037">
    <property type="term" value="F:rRNA (pseudouridine) methyltransferase activity"/>
    <property type="evidence" value="ECO:0007669"/>
    <property type="project" value="InterPro"/>
</dbReference>
<dbReference type="PANTHER" id="PTHR12636:SF5">
    <property type="entry name" value="RIBOSOMAL RNA SMALL SUBUNIT METHYLTRANSFERASE NEP1"/>
    <property type="match status" value="1"/>
</dbReference>
<dbReference type="InterPro" id="IPR005304">
    <property type="entry name" value="Rbsml_bgen_MeTrfase_EMG1/NEP1"/>
</dbReference>
<dbReference type="OMA" id="VHNTFEL"/>
<keyword evidence="16" id="KW-1185">Reference proteome</keyword>
<comment type="subcellular location">
    <subcellularLocation>
        <location evidence="1">Nucleus</location>
        <location evidence="1">Nucleolus</location>
    </subcellularLocation>
</comment>
<dbReference type="KEGG" id="dnv:108657596"/>
<comment type="catalytic activity">
    <reaction evidence="11">
        <text>a pseudouridine in rRNA + S-adenosyl-L-methionine = an N(1)-methylpseudouridine in rRNA + S-adenosyl-L-homocysteine + H(+)</text>
        <dbReference type="Rhea" id="RHEA:46696"/>
        <dbReference type="Rhea" id="RHEA-COMP:11634"/>
        <dbReference type="Rhea" id="RHEA-COMP:13933"/>
        <dbReference type="ChEBI" id="CHEBI:15378"/>
        <dbReference type="ChEBI" id="CHEBI:57856"/>
        <dbReference type="ChEBI" id="CHEBI:59789"/>
        <dbReference type="ChEBI" id="CHEBI:65314"/>
        <dbReference type="ChEBI" id="CHEBI:74890"/>
    </reaction>
</comment>
<evidence type="ECO:0000256" key="3">
    <source>
        <dbReference type="ARBA" id="ARBA00022517"/>
    </source>
</evidence>
<keyword evidence="4" id="KW-0698">rRNA processing</keyword>
<dbReference type="FunFam" id="3.40.1280.10:FF:000003">
    <property type="entry name" value="Ribosomal RNA small subunit methyltransferase"/>
    <property type="match status" value="1"/>
</dbReference>
<evidence type="ECO:0000256" key="11">
    <source>
        <dbReference type="ARBA" id="ARBA00050871"/>
    </source>
</evidence>
<dbReference type="InterPro" id="IPR029026">
    <property type="entry name" value="tRNA_m1G_MTases_N"/>
</dbReference>
<evidence type="ECO:0000256" key="8">
    <source>
        <dbReference type="ARBA" id="ARBA00022730"/>
    </source>
</evidence>